<reference evidence="2 3" key="1">
    <citation type="submission" date="2013-02" db="EMBL/GenBank/DDBJ databases">
        <title>Draft Genome Sequence of Streptomyces afghaniensis, Which Produces Compounds of the Julimycin B-Complex.</title>
        <authorList>
            <person name="Gruening B.A."/>
            <person name="Praeg A."/>
            <person name="Erxleben A."/>
            <person name="Guenther S."/>
            <person name="Fiedler H.-P."/>
            <person name="Goodfellow M."/>
            <person name="Mueller M."/>
        </authorList>
    </citation>
    <scope>NUCLEOTIDE SEQUENCE [LARGE SCALE GENOMIC DNA]</scope>
    <source>
        <strain evidence="2 3">772</strain>
    </source>
</reference>
<name>S4MZB0_9ACTN</name>
<comment type="caution">
    <text evidence="2">The sequence shown here is derived from an EMBL/GenBank/DDBJ whole genome shotgun (WGS) entry which is preliminary data.</text>
</comment>
<evidence type="ECO:0000256" key="1">
    <source>
        <dbReference type="SAM" id="MobiDB-lite"/>
    </source>
</evidence>
<evidence type="ECO:0000313" key="3">
    <source>
        <dbReference type="Proteomes" id="UP000015001"/>
    </source>
</evidence>
<dbReference type="HOGENOM" id="CLU_1805027_0_0_11"/>
<dbReference type="PATRIC" id="fig|1283301.3.peg.341"/>
<dbReference type="RefSeq" id="WP_020269384.1">
    <property type="nucleotide sequence ID" value="NZ_KE353845.1"/>
</dbReference>
<keyword evidence="3" id="KW-1185">Reference proteome</keyword>
<protein>
    <submittedName>
        <fullName evidence="2">Uncharacterized protein</fullName>
    </submittedName>
</protein>
<accession>S4MZB0</accession>
<feature type="compositionally biased region" description="Acidic residues" evidence="1">
    <location>
        <begin position="98"/>
        <end position="113"/>
    </location>
</feature>
<proteinExistence type="predicted"/>
<evidence type="ECO:0000313" key="2">
    <source>
        <dbReference type="EMBL" id="EPJ42581.1"/>
    </source>
</evidence>
<sequence length="143" mass="15270">MTWTHATSVSLPFTHHVWEHICKVVKRTGSREEHEAELALALDAFLKRAARKEKLSATERRVVAKSRAAGAVPVPQGELNVLDVPAPSFGLAGVYTEPDLDDDTAPDEDDDFADVLNDGTVPGPAATGCGLLAGADGEDQWLP</sequence>
<gene>
    <name evidence="2" type="ORF">STAFG_0356</name>
</gene>
<feature type="region of interest" description="Disordered" evidence="1">
    <location>
        <begin position="96"/>
        <end position="143"/>
    </location>
</feature>
<organism evidence="2 3">
    <name type="scientific">Streptomyces afghaniensis 772</name>
    <dbReference type="NCBI Taxonomy" id="1283301"/>
    <lineage>
        <taxon>Bacteria</taxon>
        <taxon>Bacillati</taxon>
        <taxon>Actinomycetota</taxon>
        <taxon>Actinomycetes</taxon>
        <taxon>Kitasatosporales</taxon>
        <taxon>Streptomycetaceae</taxon>
        <taxon>Streptomyces</taxon>
    </lineage>
</organism>
<dbReference type="EMBL" id="AOPY01001123">
    <property type="protein sequence ID" value="EPJ42581.1"/>
    <property type="molecule type" value="Genomic_DNA"/>
</dbReference>
<dbReference type="AlphaFoldDB" id="S4MZB0"/>
<dbReference type="Proteomes" id="UP000015001">
    <property type="component" value="Unassembled WGS sequence"/>
</dbReference>